<dbReference type="PANTHER" id="PTHR12236:SF79">
    <property type="entry name" value="CUTICULAR PROTEIN 50CB-RELATED"/>
    <property type="match status" value="1"/>
</dbReference>
<dbReference type="InterPro" id="IPR000618">
    <property type="entry name" value="Insect_cuticle"/>
</dbReference>
<dbReference type="PROSITE" id="PS00233">
    <property type="entry name" value="CHIT_BIND_RR_1"/>
    <property type="match status" value="1"/>
</dbReference>
<dbReference type="InterPro" id="IPR031311">
    <property type="entry name" value="CHIT_BIND_RR_consensus"/>
</dbReference>
<keyword evidence="6" id="KW-1185">Reference proteome</keyword>
<dbReference type="PANTHER" id="PTHR12236">
    <property type="entry name" value="STRUCTURAL CONTITUENT OF CUTICLE"/>
    <property type="match status" value="1"/>
</dbReference>
<evidence type="ECO:0000256" key="1">
    <source>
        <dbReference type="ARBA" id="ARBA00022460"/>
    </source>
</evidence>
<dbReference type="Proteomes" id="UP001652700">
    <property type="component" value="Unplaced"/>
</dbReference>
<protein>
    <recommendedName>
        <fullName evidence="7">Pro-resilin-like</fullName>
    </recommendedName>
</protein>
<feature type="region of interest" description="Disordered" evidence="3">
    <location>
        <begin position="197"/>
        <end position="227"/>
    </location>
</feature>
<evidence type="ECO:0000256" key="2">
    <source>
        <dbReference type="PROSITE-ProRule" id="PRU00497"/>
    </source>
</evidence>
<evidence type="ECO:0000313" key="5">
    <source>
        <dbReference type="EnsemblMetazoa" id="XP_050518043.1"/>
    </source>
</evidence>
<evidence type="ECO:0008006" key="7">
    <source>
        <dbReference type="Google" id="ProtNLM"/>
    </source>
</evidence>
<sequence length="227" mass="24768">MFINVKSAFFLVAIVSITRCEPPSTNYGTPLGSPITNYASAGVNYAGAGSHYNGQADYSNNNIHNGGDDHHGHDHGGEPKSYEYGYQVKDEYTGTNYNKQETSDGNQVRGEYRVALPDGRTQIVTYWADWQSGFHADVKYEGEAQYPEQYNKGGYNGVSGQYGAPSGQYGAPSFNNYNGNHAAPSAINNLASGHEGYNYNNNNNNNNYDSYNNGYQNKAPSNTYGAP</sequence>
<reference evidence="5" key="1">
    <citation type="submission" date="2025-05" db="UniProtKB">
        <authorList>
            <consortium name="EnsemblMetazoa"/>
        </authorList>
    </citation>
    <scope>IDENTIFICATION</scope>
</reference>
<name>A0ABM5L6H8_DIAVI</name>
<feature type="chain" id="PRO_5045469386" description="Pro-resilin-like" evidence="4">
    <location>
        <begin position="21"/>
        <end position="227"/>
    </location>
</feature>
<evidence type="ECO:0000256" key="3">
    <source>
        <dbReference type="SAM" id="MobiDB-lite"/>
    </source>
</evidence>
<accession>A0ABM5L6H8</accession>
<feature type="signal peptide" evidence="4">
    <location>
        <begin position="1"/>
        <end position="20"/>
    </location>
</feature>
<feature type="compositionally biased region" description="Polar residues" evidence="3">
    <location>
        <begin position="218"/>
        <end position="227"/>
    </location>
</feature>
<dbReference type="EnsemblMetazoa" id="XM_050662086.1">
    <property type="protein sequence ID" value="XP_050518043.1"/>
    <property type="gene ID" value="LOC126892527"/>
</dbReference>
<evidence type="ECO:0000256" key="4">
    <source>
        <dbReference type="SAM" id="SignalP"/>
    </source>
</evidence>
<feature type="region of interest" description="Disordered" evidence="3">
    <location>
        <begin position="56"/>
        <end position="82"/>
    </location>
</feature>
<dbReference type="PROSITE" id="PS51155">
    <property type="entry name" value="CHIT_BIND_RR_2"/>
    <property type="match status" value="1"/>
</dbReference>
<keyword evidence="4" id="KW-0732">Signal</keyword>
<proteinExistence type="predicted"/>
<organism evidence="5 6">
    <name type="scientific">Diabrotica virgifera virgifera</name>
    <name type="common">western corn rootworm</name>
    <dbReference type="NCBI Taxonomy" id="50390"/>
    <lineage>
        <taxon>Eukaryota</taxon>
        <taxon>Metazoa</taxon>
        <taxon>Ecdysozoa</taxon>
        <taxon>Arthropoda</taxon>
        <taxon>Hexapoda</taxon>
        <taxon>Insecta</taxon>
        <taxon>Pterygota</taxon>
        <taxon>Neoptera</taxon>
        <taxon>Endopterygota</taxon>
        <taxon>Coleoptera</taxon>
        <taxon>Polyphaga</taxon>
        <taxon>Cucujiformia</taxon>
        <taxon>Chrysomeloidea</taxon>
        <taxon>Chrysomelidae</taxon>
        <taxon>Galerucinae</taxon>
        <taxon>Diabroticina</taxon>
        <taxon>Diabroticites</taxon>
        <taxon>Diabrotica</taxon>
    </lineage>
</organism>
<feature type="compositionally biased region" description="Basic and acidic residues" evidence="3">
    <location>
        <begin position="66"/>
        <end position="81"/>
    </location>
</feature>
<feature type="compositionally biased region" description="Low complexity" evidence="3">
    <location>
        <begin position="197"/>
        <end position="217"/>
    </location>
</feature>
<dbReference type="RefSeq" id="XP_050518043.1">
    <property type="nucleotide sequence ID" value="XM_050662086.1"/>
</dbReference>
<keyword evidence="1 2" id="KW-0193">Cuticle</keyword>
<dbReference type="Pfam" id="PF00379">
    <property type="entry name" value="Chitin_bind_4"/>
    <property type="match status" value="1"/>
</dbReference>
<evidence type="ECO:0000313" key="6">
    <source>
        <dbReference type="Proteomes" id="UP001652700"/>
    </source>
</evidence>
<dbReference type="GeneID" id="126892527"/>
<dbReference type="InterPro" id="IPR051217">
    <property type="entry name" value="Insect_Cuticle_Struc_Prot"/>
</dbReference>